<protein>
    <submittedName>
        <fullName evidence="1">Uncharacterized protein</fullName>
    </submittedName>
</protein>
<gene>
    <name evidence="1" type="ORF">COT42_00850</name>
</gene>
<sequence>MMLQQKPDKEITKYLAQVRNFQVKASPVLSCFERLLMTSEHYLLERSCKLQESVVFPGRFIIFYLDDDLFKNLQQAFVFFEQVSQCPGVKLDADRLMQIINKGRVLGRLEQLIVGIDLRPKLCDSRVKLWFKIGGLPQKNTRVVSLLGRKDPLLDLILHRRLLVGLDLFLNGASQIKVYPGFDKNDLRDQVVQQRLAKIFSGKIMVLINQSQMLHVMLKSQNRGRVLQFHPQDRLGFIKGLKNKQVLKLDKMMRLNKKDNRGLVALAESEIKKSKITSVGLYLY</sequence>
<reference evidence="1 2" key="1">
    <citation type="submission" date="2017-09" db="EMBL/GenBank/DDBJ databases">
        <title>Depth-based differentiation of microbial function through sediment-hosted aquifers and enrichment of novel symbionts in the deep terrestrial subsurface.</title>
        <authorList>
            <person name="Probst A.J."/>
            <person name="Ladd B."/>
            <person name="Jarett J.K."/>
            <person name="Geller-Mcgrath D.E."/>
            <person name="Sieber C.M."/>
            <person name="Emerson J.B."/>
            <person name="Anantharaman K."/>
            <person name="Thomas B.C."/>
            <person name="Malmstrom R."/>
            <person name="Stieglmeier M."/>
            <person name="Klingl A."/>
            <person name="Woyke T."/>
            <person name="Ryan C.M."/>
            <person name="Banfield J.F."/>
        </authorList>
    </citation>
    <scope>NUCLEOTIDE SEQUENCE [LARGE SCALE GENOMIC DNA]</scope>
    <source>
        <strain evidence="1">CG08_land_8_20_14_0_20_45_16</strain>
    </source>
</reference>
<dbReference type="EMBL" id="PEYM01000009">
    <property type="protein sequence ID" value="PIS31577.1"/>
    <property type="molecule type" value="Genomic_DNA"/>
</dbReference>
<dbReference type="InterPro" id="IPR031037">
    <property type="entry name" value="Preny_LynF_TruF"/>
</dbReference>
<dbReference type="NCBIfam" id="TIGR04445">
    <property type="entry name" value="preny_LynF_TruF"/>
    <property type="match status" value="1"/>
</dbReference>
<dbReference type="Pfam" id="PF19156">
    <property type="entry name" value="DUF5838"/>
    <property type="match status" value="1"/>
</dbReference>
<evidence type="ECO:0000313" key="1">
    <source>
        <dbReference type="EMBL" id="PIS31577.1"/>
    </source>
</evidence>
<name>A0A2H0Y1K8_UNCSA</name>
<accession>A0A2H0Y1K8</accession>
<evidence type="ECO:0000313" key="2">
    <source>
        <dbReference type="Proteomes" id="UP000231343"/>
    </source>
</evidence>
<proteinExistence type="predicted"/>
<organism evidence="1 2">
    <name type="scientific">Candidatus Saganbacteria bacterium CG08_land_8_20_14_0_20_45_16</name>
    <dbReference type="NCBI Taxonomy" id="2014293"/>
    <lineage>
        <taxon>Bacteria</taxon>
        <taxon>Bacillati</taxon>
        <taxon>Saganbacteria</taxon>
    </lineage>
</organism>
<dbReference type="AlphaFoldDB" id="A0A2H0Y1K8"/>
<dbReference type="Proteomes" id="UP000231343">
    <property type="component" value="Unassembled WGS sequence"/>
</dbReference>
<comment type="caution">
    <text evidence="1">The sequence shown here is derived from an EMBL/GenBank/DDBJ whole genome shotgun (WGS) entry which is preliminary data.</text>
</comment>